<evidence type="ECO:0000313" key="1">
    <source>
        <dbReference type="EMBL" id="CAA7197492.1"/>
    </source>
</evidence>
<dbReference type="EMBL" id="CACVBR010000058">
    <property type="protein sequence ID" value="CAA7197492.1"/>
    <property type="molecule type" value="Genomic_DNA"/>
</dbReference>
<protein>
    <submittedName>
        <fullName evidence="1">Uncharacterized protein</fullName>
    </submittedName>
</protein>
<reference evidence="1 2" key="1">
    <citation type="submission" date="2020-01" db="EMBL/GenBank/DDBJ databases">
        <authorList>
            <person name="Rodrigo-Torres L."/>
            <person name="Arahal R. D."/>
            <person name="Lucena T."/>
        </authorList>
    </citation>
    <scope>NUCLEOTIDE SEQUENCE [LARGE SCALE GENOMIC DNA]</scope>
    <source>
        <strain evidence="1 2">CECT 9293</strain>
    </source>
</reference>
<sequence>MMTILWYFTMKRYNRCAKKLKRDHHNLIHFLVSLYKTWEMVRFLLTQLDS</sequence>
<evidence type="ECO:0000313" key="2">
    <source>
        <dbReference type="Proteomes" id="UP000445144"/>
    </source>
</evidence>
<name>A0A6N4X912_9FLAO</name>
<dbReference type="Proteomes" id="UP000445144">
    <property type="component" value="Unassembled WGS sequence"/>
</dbReference>
<accession>A0A6N4X912</accession>
<dbReference type="AlphaFoldDB" id="A0A6N4X912"/>
<keyword evidence="2" id="KW-1185">Reference proteome</keyword>
<proteinExistence type="predicted"/>
<organism evidence="1 2">
    <name type="scientific">Chryseobacterium potabilaquae</name>
    <dbReference type="NCBI Taxonomy" id="2675057"/>
    <lineage>
        <taxon>Bacteria</taxon>
        <taxon>Pseudomonadati</taxon>
        <taxon>Bacteroidota</taxon>
        <taxon>Flavobacteriia</taxon>
        <taxon>Flavobacteriales</taxon>
        <taxon>Weeksellaceae</taxon>
        <taxon>Chryseobacterium group</taxon>
        <taxon>Chryseobacterium</taxon>
    </lineage>
</organism>
<gene>
    <name evidence="1" type="ORF">CHRY9293_03557</name>
</gene>